<name>A0A110A7M8_ANAPI</name>
<evidence type="ECO:0000313" key="3">
    <source>
        <dbReference type="EMBL" id="SHF03122.1"/>
    </source>
</evidence>
<dbReference type="EMBL" id="FQUA01000014">
    <property type="protein sequence ID" value="SHF03122.1"/>
    <property type="molecule type" value="Genomic_DNA"/>
</dbReference>
<dbReference type="Proteomes" id="UP000184204">
    <property type="component" value="Unassembled WGS sequence"/>
</dbReference>
<keyword evidence="1" id="KW-0472">Membrane</keyword>
<sequence>MGPREVLEVERIFDLRQRKQKRIKKLQKRRRSKCILSELLKSIFILIVAVISATFFESLSKSAPEKALLIFECCAIVLVIVLVGLWLDKPWRR</sequence>
<protein>
    <submittedName>
        <fullName evidence="3">Uncharacterized protein</fullName>
    </submittedName>
</protein>
<feature type="transmembrane region" description="Helical" evidence="1">
    <location>
        <begin position="68"/>
        <end position="87"/>
    </location>
</feature>
<organism evidence="3 5">
    <name type="scientific">Anaerotignum propionicum DSM 1682</name>
    <dbReference type="NCBI Taxonomy" id="991789"/>
    <lineage>
        <taxon>Bacteria</taxon>
        <taxon>Bacillati</taxon>
        <taxon>Bacillota</taxon>
        <taxon>Clostridia</taxon>
        <taxon>Lachnospirales</taxon>
        <taxon>Anaerotignaceae</taxon>
        <taxon>Anaerotignum</taxon>
    </lineage>
</organism>
<dbReference type="EMBL" id="CP014223">
    <property type="protein sequence ID" value="AMJ42003.1"/>
    <property type="molecule type" value="Genomic_DNA"/>
</dbReference>
<reference evidence="3" key="4">
    <citation type="submission" date="2016-11" db="EMBL/GenBank/DDBJ databases">
        <authorList>
            <person name="Varghese N."/>
            <person name="Submissions S."/>
        </authorList>
    </citation>
    <scope>NUCLEOTIDE SEQUENCE</scope>
    <source>
        <strain evidence="3">DSM 1682</strain>
    </source>
</reference>
<dbReference type="KEGG" id="cpro:CPRO_24370"/>
<keyword evidence="1" id="KW-0812">Transmembrane</keyword>
<keyword evidence="1" id="KW-1133">Transmembrane helix</keyword>
<evidence type="ECO:0000313" key="4">
    <source>
        <dbReference type="Proteomes" id="UP000068026"/>
    </source>
</evidence>
<reference evidence="4" key="2">
    <citation type="submission" date="2016-01" db="EMBL/GenBank/DDBJ databases">
        <authorList>
            <person name="Poehlein A."/>
            <person name="Schlien K."/>
            <person name="Gottschalk G."/>
            <person name="Buckel W."/>
            <person name="Daniel R."/>
        </authorList>
    </citation>
    <scope>NUCLEOTIDE SEQUENCE [LARGE SCALE GENOMIC DNA]</scope>
    <source>
        <strain evidence="4">X2</strain>
    </source>
</reference>
<reference evidence="5" key="3">
    <citation type="submission" date="2016-11" db="EMBL/GenBank/DDBJ databases">
        <authorList>
            <person name="Jaros S."/>
            <person name="Januszkiewicz K."/>
            <person name="Wedrychowicz H."/>
        </authorList>
    </citation>
    <scope>NUCLEOTIDE SEQUENCE [LARGE SCALE GENOMIC DNA]</scope>
    <source>
        <strain evidence="5">DSM 1682</strain>
    </source>
</reference>
<gene>
    <name evidence="2" type="ORF">CPRO_24370</name>
    <name evidence="3" type="ORF">SAMN02745151_02555</name>
</gene>
<reference evidence="2 4" key="1">
    <citation type="journal article" date="2016" name="Genome Announc.">
        <title>Complete Genome Sequence of the Amino Acid-Fermenting Clostridium propionicum X2 (DSM 1682).</title>
        <authorList>
            <person name="Poehlein A."/>
            <person name="Schlien K."/>
            <person name="Chowdhury N.P."/>
            <person name="Gottschalk G."/>
            <person name="Buckel W."/>
            <person name="Daniel R."/>
        </authorList>
    </citation>
    <scope>NUCLEOTIDE SEQUENCE [LARGE SCALE GENOMIC DNA]</scope>
    <source>
        <strain evidence="2 4">X2</strain>
    </source>
</reference>
<dbReference type="AlphaFoldDB" id="A0A110A7M8"/>
<dbReference type="RefSeq" id="WP_066052132.1">
    <property type="nucleotide sequence ID" value="NZ_CP014223.1"/>
</dbReference>
<accession>A0A110A7M8</accession>
<evidence type="ECO:0000256" key="1">
    <source>
        <dbReference type="SAM" id="Phobius"/>
    </source>
</evidence>
<keyword evidence="4" id="KW-1185">Reference proteome</keyword>
<evidence type="ECO:0000313" key="5">
    <source>
        <dbReference type="Proteomes" id="UP000184204"/>
    </source>
</evidence>
<dbReference type="Proteomes" id="UP000068026">
    <property type="component" value="Chromosome"/>
</dbReference>
<proteinExistence type="predicted"/>
<feature type="transmembrane region" description="Helical" evidence="1">
    <location>
        <begin position="34"/>
        <end position="56"/>
    </location>
</feature>
<evidence type="ECO:0000313" key="2">
    <source>
        <dbReference type="EMBL" id="AMJ42003.1"/>
    </source>
</evidence>